<protein>
    <submittedName>
        <fullName evidence="3">Propeptide PepSY amd peptidase M4</fullName>
    </submittedName>
</protein>
<dbReference type="RefSeq" id="WP_186408753.1">
    <property type="nucleotide sequence ID" value="NZ_FLQX01000147.1"/>
</dbReference>
<dbReference type="STRING" id="1860102.ACCAA_680034"/>
<sequence>MNKRTALSAVALLALATTFASTPFAADSKAAIPAASAASAASAAAPAAAPAHEITKEQAVDMATKAHPGQVTKAYEDTKKGKKTWEVKISGTDGKKWEVHYEIKTGALVSEEGK</sequence>
<dbReference type="AlphaFoldDB" id="A0A1A8XWC2"/>
<dbReference type="Proteomes" id="UP000199169">
    <property type="component" value="Unassembled WGS sequence"/>
</dbReference>
<evidence type="ECO:0000256" key="1">
    <source>
        <dbReference type="SAM" id="SignalP"/>
    </source>
</evidence>
<dbReference type="Gene3D" id="3.10.450.40">
    <property type="match status" value="1"/>
</dbReference>
<organism evidence="3 4">
    <name type="scientific">Candidatus Accumulibacter aalborgensis</name>
    <dbReference type="NCBI Taxonomy" id="1860102"/>
    <lineage>
        <taxon>Bacteria</taxon>
        <taxon>Pseudomonadati</taxon>
        <taxon>Pseudomonadota</taxon>
        <taxon>Betaproteobacteria</taxon>
        <taxon>Candidatus Accumulibacter</taxon>
    </lineage>
</organism>
<evidence type="ECO:0000259" key="2">
    <source>
        <dbReference type="Pfam" id="PF03413"/>
    </source>
</evidence>
<dbReference type="EMBL" id="FLQX01000147">
    <property type="protein sequence ID" value="SBT09309.1"/>
    <property type="molecule type" value="Genomic_DNA"/>
</dbReference>
<keyword evidence="1" id="KW-0732">Signal</keyword>
<evidence type="ECO:0000313" key="4">
    <source>
        <dbReference type="Proteomes" id="UP000199169"/>
    </source>
</evidence>
<feature type="chain" id="PRO_5008381852" evidence="1">
    <location>
        <begin position="26"/>
        <end position="114"/>
    </location>
</feature>
<dbReference type="InterPro" id="IPR025711">
    <property type="entry name" value="PepSY"/>
</dbReference>
<feature type="signal peptide" evidence="1">
    <location>
        <begin position="1"/>
        <end position="25"/>
    </location>
</feature>
<keyword evidence="4" id="KW-1185">Reference proteome</keyword>
<accession>A0A1A8XWC2</accession>
<name>A0A1A8XWC2_9PROT</name>
<dbReference type="Pfam" id="PF03413">
    <property type="entry name" value="PepSY"/>
    <property type="match status" value="1"/>
</dbReference>
<proteinExistence type="predicted"/>
<evidence type="ECO:0000313" key="3">
    <source>
        <dbReference type="EMBL" id="SBT09309.1"/>
    </source>
</evidence>
<gene>
    <name evidence="3" type="ORF">ACCAA_680034</name>
</gene>
<feature type="domain" description="PepSY" evidence="2">
    <location>
        <begin position="54"/>
        <end position="111"/>
    </location>
</feature>
<reference evidence="3 4" key="1">
    <citation type="submission" date="2016-06" db="EMBL/GenBank/DDBJ databases">
        <authorList>
            <person name="Kjaerup R.B."/>
            <person name="Dalgaard T.S."/>
            <person name="Juul-Madsen H.R."/>
        </authorList>
    </citation>
    <scope>NUCLEOTIDE SEQUENCE [LARGE SCALE GENOMIC DNA]</scope>
    <source>
        <strain evidence="3">3</strain>
    </source>
</reference>